<accession>A0AAD7P8S1</accession>
<evidence type="ECO:0000313" key="8">
    <source>
        <dbReference type="EMBL" id="KAJ7946648.1"/>
    </source>
</evidence>
<dbReference type="GO" id="GO:0009055">
    <property type="term" value="F:electron transfer activity"/>
    <property type="evidence" value="ECO:0007669"/>
    <property type="project" value="InterPro"/>
</dbReference>
<dbReference type="SUPFAM" id="SSF49503">
    <property type="entry name" value="Cupredoxins"/>
    <property type="match status" value="1"/>
</dbReference>
<reference evidence="8" key="1">
    <citation type="journal article" date="2023" name="Science">
        <title>Elucidation of the pathway for biosynthesis of saponin adjuvants from the soapbark tree.</title>
        <authorList>
            <person name="Reed J."/>
            <person name="Orme A."/>
            <person name="El-Demerdash A."/>
            <person name="Owen C."/>
            <person name="Martin L.B.B."/>
            <person name="Misra R.C."/>
            <person name="Kikuchi S."/>
            <person name="Rejzek M."/>
            <person name="Martin A.C."/>
            <person name="Harkess A."/>
            <person name="Leebens-Mack J."/>
            <person name="Louveau T."/>
            <person name="Stephenson M.J."/>
            <person name="Osbourn A."/>
        </authorList>
    </citation>
    <scope>NUCLEOTIDE SEQUENCE</scope>
    <source>
        <strain evidence="8">S10</strain>
    </source>
</reference>
<keyword evidence="3" id="KW-1015">Disulfide bond</keyword>
<dbReference type="CDD" id="cd11013">
    <property type="entry name" value="Plantacyanin"/>
    <property type="match status" value="1"/>
</dbReference>
<dbReference type="InterPro" id="IPR039391">
    <property type="entry name" value="Phytocyanin-like"/>
</dbReference>
<dbReference type="InterPro" id="IPR008972">
    <property type="entry name" value="Cupredoxin"/>
</dbReference>
<dbReference type="PANTHER" id="PTHR33021:SF9">
    <property type="entry name" value="PUTATIVE, EXPRESSED-RELATED"/>
    <property type="match status" value="1"/>
</dbReference>
<evidence type="ECO:0000256" key="6">
    <source>
        <dbReference type="SAM" id="SignalP"/>
    </source>
</evidence>
<evidence type="ECO:0000256" key="1">
    <source>
        <dbReference type="ARBA" id="ARBA00022723"/>
    </source>
</evidence>
<dbReference type="PANTHER" id="PTHR33021">
    <property type="entry name" value="BLUE COPPER PROTEIN"/>
    <property type="match status" value="1"/>
</dbReference>
<evidence type="ECO:0000256" key="3">
    <source>
        <dbReference type="ARBA" id="ARBA00023157"/>
    </source>
</evidence>
<dbReference type="KEGG" id="qsa:O6P43_031547"/>
<evidence type="ECO:0000313" key="9">
    <source>
        <dbReference type="Proteomes" id="UP001163823"/>
    </source>
</evidence>
<feature type="chain" id="PRO_5042227421" description="Basic blue protein" evidence="6">
    <location>
        <begin position="28"/>
        <end position="124"/>
    </location>
</feature>
<dbReference type="Gene3D" id="2.60.40.420">
    <property type="entry name" value="Cupredoxins - blue copper proteins"/>
    <property type="match status" value="1"/>
</dbReference>
<keyword evidence="1" id="KW-0479">Metal-binding</keyword>
<dbReference type="GO" id="GO:0005886">
    <property type="term" value="C:plasma membrane"/>
    <property type="evidence" value="ECO:0007669"/>
    <property type="project" value="TreeGrafter"/>
</dbReference>
<dbReference type="AlphaFoldDB" id="A0AAD7P8S1"/>
<keyword evidence="6" id="KW-0732">Signal</keyword>
<dbReference type="GO" id="GO:0046872">
    <property type="term" value="F:metal ion binding"/>
    <property type="evidence" value="ECO:0007669"/>
    <property type="project" value="UniProtKB-KW"/>
</dbReference>
<dbReference type="PROSITE" id="PS51485">
    <property type="entry name" value="PHYTOCYANIN"/>
    <property type="match status" value="1"/>
</dbReference>
<proteinExistence type="predicted"/>
<evidence type="ECO:0000256" key="5">
    <source>
        <dbReference type="ARBA" id="ARBA00082491"/>
    </source>
</evidence>
<evidence type="ECO:0000256" key="4">
    <source>
        <dbReference type="ARBA" id="ARBA00071970"/>
    </source>
</evidence>
<keyword evidence="9" id="KW-1185">Reference proteome</keyword>
<dbReference type="Pfam" id="PF02298">
    <property type="entry name" value="Cu_bind_like"/>
    <property type="match status" value="1"/>
</dbReference>
<dbReference type="Proteomes" id="UP001163823">
    <property type="component" value="Chromosome 13"/>
</dbReference>
<sequence>MAQGRGSAMFSMMLVCFLVLQSEMVHAATTYTVGDARGWTFNVVGWPRGKHFRAGDTLVFKYNPQAHNVVAVNNVGYNTCKTPRGAKVFKSGRDQIKLVKGQNYFLCSFVGHCQAGMKIAVNAV</sequence>
<protein>
    <recommendedName>
        <fullName evidence="4">Basic blue protein</fullName>
    </recommendedName>
    <alternativeName>
        <fullName evidence="5">Plantacyanin</fullName>
    </alternativeName>
</protein>
<feature type="domain" description="Phytocyanin" evidence="7">
    <location>
        <begin position="29"/>
        <end position="124"/>
    </location>
</feature>
<dbReference type="InterPro" id="IPR041844">
    <property type="entry name" value="Plantacyanin"/>
</dbReference>
<comment type="caution">
    <text evidence="8">The sequence shown here is derived from an EMBL/GenBank/DDBJ whole genome shotgun (WGS) entry which is preliminary data.</text>
</comment>
<keyword evidence="2" id="KW-0186">Copper</keyword>
<dbReference type="InterPro" id="IPR003245">
    <property type="entry name" value="Phytocyanin_dom"/>
</dbReference>
<feature type="signal peptide" evidence="6">
    <location>
        <begin position="1"/>
        <end position="27"/>
    </location>
</feature>
<evidence type="ECO:0000256" key="2">
    <source>
        <dbReference type="ARBA" id="ARBA00023008"/>
    </source>
</evidence>
<dbReference type="EMBL" id="JARAOO010000013">
    <property type="protein sequence ID" value="KAJ7946648.1"/>
    <property type="molecule type" value="Genomic_DNA"/>
</dbReference>
<name>A0AAD7P8S1_QUISA</name>
<evidence type="ECO:0000259" key="7">
    <source>
        <dbReference type="PROSITE" id="PS51485"/>
    </source>
</evidence>
<dbReference type="FunFam" id="2.60.40.420:FF:000013">
    <property type="entry name" value="basic blue protein-like"/>
    <property type="match status" value="1"/>
</dbReference>
<organism evidence="8 9">
    <name type="scientific">Quillaja saponaria</name>
    <name type="common">Soap bark tree</name>
    <dbReference type="NCBI Taxonomy" id="32244"/>
    <lineage>
        <taxon>Eukaryota</taxon>
        <taxon>Viridiplantae</taxon>
        <taxon>Streptophyta</taxon>
        <taxon>Embryophyta</taxon>
        <taxon>Tracheophyta</taxon>
        <taxon>Spermatophyta</taxon>
        <taxon>Magnoliopsida</taxon>
        <taxon>eudicotyledons</taxon>
        <taxon>Gunneridae</taxon>
        <taxon>Pentapetalae</taxon>
        <taxon>rosids</taxon>
        <taxon>fabids</taxon>
        <taxon>Fabales</taxon>
        <taxon>Quillajaceae</taxon>
        <taxon>Quillaja</taxon>
    </lineage>
</organism>
<gene>
    <name evidence="8" type="ORF">O6P43_031547</name>
</gene>